<dbReference type="NCBIfam" id="TIGR04183">
    <property type="entry name" value="Por_Secre_tail"/>
    <property type="match status" value="1"/>
</dbReference>
<organism evidence="4 5">
    <name type="scientific">Flavobacterium collinsii</name>
    <dbReference type="NCBI Taxonomy" id="1114861"/>
    <lineage>
        <taxon>Bacteria</taxon>
        <taxon>Pseudomonadati</taxon>
        <taxon>Bacteroidota</taxon>
        <taxon>Flavobacteriia</taxon>
        <taxon>Flavobacteriales</taxon>
        <taxon>Flavobacteriaceae</taxon>
        <taxon>Flavobacterium</taxon>
    </lineage>
</organism>
<protein>
    <recommendedName>
        <fullName evidence="6">Secretion system C-terminal sorting domain-containing protein</fullName>
    </recommendedName>
</protein>
<dbReference type="SUPFAM" id="SSF63825">
    <property type="entry name" value="YWTD domain"/>
    <property type="match status" value="1"/>
</dbReference>
<keyword evidence="1" id="KW-0732">Signal</keyword>
<proteinExistence type="predicted"/>
<dbReference type="Pfam" id="PF18676">
    <property type="entry name" value="MBG_2"/>
    <property type="match status" value="1"/>
</dbReference>
<dbReference type="AlphaFoldDB" id="A0A9W4THJ1"/>
<dbReference type="Gene3D" id="2.120.10.30">
    <property type="entry name" value="TolB, C-terminal domain"/>
    <property type="match status" value="1"/>
</dbReference>
<dbReference type="Pfam" id="PF18962">
    <property type="entry name" value="Por_Secre_tail"/>
    <property type="match status" value="1"/>
</dbReference>
<dbReference type="Proteomes" id="UP001152749">
    <property type="component" value="Chromosome"/>
</dbReference>
<name>A0A9W4THJ1_9FLAO</name>
<dbReference type="Gene3D" id="2.60.40.1080">
    <property type="match status" value="1"/>
</dbReference>
<dbReference type="EMBL" id="OX336425">
    <property type="protein sequence ID" value="CAI2767019.1"/>
    <property type="molecule type" value="Genomic_DNA"/>
</dbReference>
<gene>
    <name evidence="4" type="ORF">TRV642_2105</name>
</gene>
<accession>A0A9W4THJ1</accession>
<sequence length="709" mass="77051">MKKELLWMYFCLFGFITYSYGQLNFSSAPKTTAAIGESYGGAIEVNDPTAVLSYPVLPDWLKFEDSGTFEPHDYGPLSISEHGEITGDKDGNVYFQWWDPELGLGSGNSDVYIAKISRDQSVDYRWRKIEGKWIARSFCVLNDYIYGLFDVYGSSGPNCIVRFSISRPQQPAELVYIVNRVGGQSGWAISASKAGNDKHIYLSSRQHRNVIKINPETGEGVDHCPKGSMPGNLAGIAVASDGSVYVQSYTTGYAIMKIPPGGGSPVQFSSRWHGLGLFIDSKDNLYATQVYSGNITKTDLKKSPVSWSNHLLPQNSINRIVGLTEIDGFLVYGDWGLKNASHKMIRMNAILVGTPTTAGIFPVKVTATSRDGKTSKDLEYNIVVKDLPKLSDFQDITGKLGDVIKLPTPISNSPAAFSYSSNDTSIAVIDGNQLTFIGNGTAVITAAQEGTEDYFKNSISCRAISRLAADEIDKTYGDAPFLLPVKSLNEAPVSLYVGSNNGVATIDNITGEVTIVGAGSVTFYCYKFGDKPETVVATVNVKKADLVITADNKSKNYGAANPVLTISYTGFVNGDTQVGLTRAATITTTANDSSPAGNYPIVVSNGESDKYDFIYENGILTIIDSSLGTDKFNKGNFSYYPNPVKDKLYVSLDQEIDNITVISFTGQIVLEKPIHANQFDIDLSVFASGLYFVKLNTGKQSKIIKVTKN</sequence>
<dbReference type="SUPFAM" id="SSF49373">
    <property type="entry name" value="Invasin/intimin cell-adhesion fragments"/>
    <property type="match status" value="1"/>
</dbReference>
<reference evidence="4" key="1">
    <citation type="submission" date="2022-09" db="EMBL/GenBank/DDBJ databases">
        <authorList>
            <person name="Duchaud E."/>
        </authorList>
    </citation>
    <scope>NUCLEOTIDE SEQUENCE</scope>
    <source>
        <strain evidence="4">TRV642</strain>
    </source>
</reference>
<dbReference type="InterPro" id="IPR041286">
    <property type="entry name" value="MBG_2"/>
</dbReference>
<evidence type="ECO:0000256" key="1">
    <source>
        <dbReference type="ARBA" id="ARBA00022729"/>
    </source>
</evidence>
<evidence type="ECO:0000259" key="3">
    <source>
        <dbReference type="Pfam" id="PF18962"/>
    </source>
</evidence>
<dbReference type="InterPro" id="IPR026444">
    <property type="entry name" value="Secre_tail"/>
</dbReference>
<dbReference type="InterPro" id="IPR008964">
    <property type="entry name" value="Invasin/intimin_cell_adhesion"/>
</dbReference>
<evidence type="ECO:0000313" key="4">
    <source>
        <dbReference type="EMBL" id="CAI2767019.1"/>
    </source>
</evidence>
<feature type="domain" description="MBG" evidence="2">
    <location>
        <begin position="546"/>
        <end position="621"/>
    </location>
</feature>
<feature type="domain" description="Secretion system C-terminal sorting" evidence="3">
    <location>
        <begin position="640"/>
        <end position="704"/>
    </location>
</feature>
<dbReference type="InterPro" id="IPR011042">
    <property type="entry name" value="6-blade_b-propeller_TolB-like"/>
</dbReference>
<evidence type="ECO:0000313" key="5">
    <source>
        <dbReference type="Proteomes" id="UP001152749"/>
    </source>
</evidence>
<evidence type="ECO:0008006" key="6">
    <source>
        <dbReference type="Google" id="ProtNLM"/>
    </source>
</evidence>
<dbReference type="Gene3D" id="3.30.160.710">
    <property type="match status" value="1"/>
</dbReference>
<evidence type="ECO:0000259" key="2">
    <source>
        <dbReference type="Pfam" id="PF18676"/>
    </source>
</evidence>
<dbReference type="RefSeq" id="WP_263362922.1">
    <property type="nucleotide sequence ID" value="NZ_OX336425.1"/>
</dbReference>
<dbReference type="KEGG" id="fcs:TRV642_2105"/>